<dbReference type="EMBL" id="KZ821708">
    <property type="protein sequence ID" value="PYH80641.1"/>
    <property type="molecule type" value="Genomic_DNA"/>
</dbReference>
<dbReference type="AlphaFoldDB" id="A0A319C9U3"/>
<sequence length="312" mass="33999">MDPYSRSLLSCAVEPLAFGMRDTSNLLRRGIYPLPSWMAGSGTTKSQKFEEAEDDQISTPFFFFFPSPVLMGLRVISSTEFSIEGPSSPIRFNLALGQAPPGSRADLWLTGTLGEAHGRGLAGWGLPFKASGSQSSLGPSARSCAMPRRTLARLRHHDVQIRKDAVICYAGRFEIASKSSWPREKGKGKRAKGKGQGRLWQESLEGFLHLQSVGLYGCRLGRAVRPCCSASSFSLSLSGEIGFRRVPWMFHVNYDAKVLFTPGSSLARKGGGGETDVYQLINFLRRVHENPVCPSVEIAVAILQVPRSACAA</sequence>
<proteinExistence type="predicted"/>
<accession>A0A319C9U3</accession>
<dbReference type="GeneID" id="37132501"/>
<organism evidence="1 2">
    <name type="scientific">Aspergillus uvarum CBS 121591</name>
    <dbReference type="NCBI Taxonomy" id="1448315"/>
    <lineage>
        <taxon>Eukaryota</taxon>
        <taxon>Fungi</taxon>
        <taxon>Dikarya</taxon>
        <taxon>Ascomycota</taxon>
        <taxon>Pezizomycotina</taxon>
        <taxon>Eurotiomycetes</taxon>
        <taxon>Eurotiomycetidae</taxon>
        <taxon>Eurotiales</taxon>
        <taxon>Aspergillaceae</taxon>
        <taxon>Aspergillus</taxon>
        <taxon>Aspergillus subgen. Circumdati</taxon>
    </lineage>
</organism>
<dbReference type="VEuPathDB" id="FungiDB:BO82DRAFT_106091"/>
<name>A0A319C9U3_9EURO</name>
<evidence type="ECO:0000313" key="1">
    <source>
        <dbReference type="EMBL" id="PYH80641.1"/>
    </source>
</evidence>
<protein>
    <submittedName>
        <fullName evidence="1">Uncharacterized protein</fullName>
    </submittedName>
</protein>
<dbReference type="RefSeq" id="XP_025490841.1">
    <property type="nucleotide sequence ID" value="XM_025629760.1"/>
</dbReference>
<keyword evidence="2" id="KW-1185">Reference proteome</keyword>
<gene>
    <name evidence="1" type="ORF">BO82DRAFT_106091</name>
</gene>
<dbReference type="Proteomes" id="UP000248340">
    <property type="component" value="Unassembled WGS sequence"/>
</dbReference>
<reference evidence="1 2" key="1">
    <citation type="submission" date="2016-12" db="EMBL/GenBank/DDBJ databases">
        <title>The genomes of Aspergillus section Nigri reveals drivers in fungal speciation.</title>
        <authorList>
            <consortium name="DOE Joint Genome Institute"/>
            <person name="Vesth T.C."/>
            <person name="Nybo J."/>
            <person name="Theobald S."/>
            <person name="Brandl J."/>
            <person name="Frisvad J.C."/>
            <person name="Nielsen K.F."/>
            <person name="Lyhne E.K."/>
            <person name="Kogle M.E."/>
            <person name="Kuo A."/>
            <person name="Riley R."/>
            <person name="Clum A."/>
            <person name="Nolan M."/>
            <person name="Lipzen A."/>
            <person name="Salamov A."/>
            <person name="Henrissat B."/>
            <person name="Wiebenga A."/>
            <person name="De Vries R.P."/>
            <person name="Grigoriev I.V."/>
            <person name="Mortensen U.H."/>
            <person name="Andersen M.R."/>
            <person name="Baker S.E."/>
        </authorList>
    </citation>
    <scope>NUCLEOTIDE SEQUENCE [LARGE SCALE GENOMIC DNA]</scope>
    <source>
        <strain evidence="1 2">CBS 121591</strain>
    </source>
</reference>
<dbReference type="OrthoDB" id="10508308at2759"/>
<evidence type="ECO:0000313" key="2">
    <source>
        <dbReference type="Proteomes" id="UP000248340"/>
    </source>
</evidence>